<evidence type="ECO:0000256" key="1">
    <source>
        <dbReference type="SAM" id="MobiDB-lite"/>
    </source>
</evidence>
<sequence length="142" mass="15385">MDSRVTMLQRNRRLLFWTAVVATMLALALLAADLAFPPEALTYATASNADLSAFQMRDFQLLMLVTALVVSVAAFAGAGIAALGAWMARRKDKDMEEQVPSPPIRRRRRKAEPALAREPANERIAALRAVIAPADQAPGAKA</sequence>
<proteinExistence type="predicted"/>
<gene>
    <name evidence="3" type="ORF">GCM10023165_52010</name>
</gene>
<keyword evidence="2" id="KW-1133">Transmembrane helix</keyword>
<keyword evidence="2" id="KW-0812">Transmembrane</keyword>
<comment type="caution">
    <text evidence="3">The sequence shown here is derived from an EMBL/GenBank/DDBJ whole genome shotgun (WGS) entry which is preliminary data.</text>
</comment>
<reference evidence="4" key="1">
    <citation type="journal article" date="2019" name="Int. J. Syst. Evol. Microbiol.">
        <title>The Global Catalogue of Microorganisms (GCM) 10K type strain sequencing project: providing services to taxonomists for standard genome sequencing and annotation.</title>
        <authorList>
            <consortium name="The Broad Institute Genomics Platform"/>
            <consortium name="The Broad Institute Genome Sequencing Center for Infectious Disease"/>
            <person name="Wu L."/>
            <person name="Ma J."/>
        </authorList>
    </citation>
    <scope>NUCLEOTIDE SEQUENCE [LARGE SCALE GENOMIC DNA]</scope>
    <source>
        <strain evidence="4">JCM 17804</strain>
    </source>
</reference>
<organism evidence="3 4">
    <name type="scientific">Variovorax defluvii</name>
    <dbReference type="NCBI Taxonomy" id="913761"/>
    <lineage>
        <taxon>Bacteria</taxon>
        <taxon>Pseudomonadati</taxon>
        <taxon>Pseudomonadota</taxon>
        <taxon>Betaproteobacteria</taxon>
        <taxon>Burkholderiales</taxon>
        <taxon>Comamonadaceae</taxon>
        <taxon>Variovorax</taxon>
    </lineage>
</organism>
<dbReference type="Proteomes" id="UP001500975">
    <property type="component" value="Unassembled WGS sequence"/>
</dbReference>
<accession>A0ABP8IFC3</accession>
<dbReference type="EMBL" id="BAABGJ010000081">
    <property type="protein sequence ID" value="GAA4357731.1"/>
    <property type="molecule type" value="Genomic_DNA"/>
</dbReference>
<evidence type="ECO:0000313" key="4">
    <source>
        <dbReference type="Proteomes" id="UP001500975"/>
    </source>
</evidence>
<evidence type="ECO:0008006" key="5">
    <source>
        <dbReference type="Google" id="ProtNLM"/>
    </source>
</evidence>
<protein>
    <recommendedName>
        <fullName evidence="5">LapA family protein</fullName>
    </recommendedName>
</protein>
<evidence type="ECO:0000313" key="3">
    <source>
        <dbReference type="EMBL" id="GAA4357731.1"/>
    </source>
</evidence>
<feature type="region of interest" description="Disordered" evidence="1">
    <location>
        <begin position="91"/>
        <end position="118"/>
    </location>
</feature>
<feature type="transmembrane region" description="Helical" evidence="2">
    <location>
        <begin position="59"/>
        <end position="86"/>
    </location>
</feature>
<name>A0ABP8IFC3_9BURK</name>
<evidence type="ECO:0000256" key="2">
    <source>
        <dbReference type="SAM" id="Phobius"/>
    </source>
</evidence>
<dbReference type="RefSeq" id="WP_345541647.1">
    <property type="nucleotide sequence ID" value="NZ_BAABGJ010000081.1"/>
</dbReference>
<keyword evidence="4" id="KW-1185">Reference proteome</keyword>
<keyword evidence="2" id="KW-0472">Membrane</keyword>